<evidence type="ECO:0000313" key="3">
    <source>
        <dbReference type="EMBL" id="KKM93668.1"/>
    </source>
</evidence>
<dbReference type="AlphaFoldDB" id="A0A0F9LJU8"/>
<dbReference type="EMBL" id="LAZR01006235">
    <property type="protein sequence ID" value="KKM93668.1"/>
    <property type="molecule type" value="Genomic_DNA"/>
</dbReference>
<dbReference type="Pfam" id="PF18932">
    <property type="entry name" value="DUF5681"/>
    <property type="match status" value="1"/>
</dbReference>
<name>A0A0F9LJU8_9ZZZZ</name>
<protein>
    <recommendedName>
        <fullName evidence="2">DUF5681 domain-containing protein</fullName>
    </recommendedName>
</protein>
<sequence length="130" mass="13714">MASAGESMANSTPEGQRDKSGRFVPGHSIGVKFKPGQSGNPGGGLKKPASITKHLREELGKLMPNGKTKAQMIAEGMVEAALFPVSVSGSPKVLSEVLDRTEGKVTQPIGGDKDKPLIIRVIYDDKETDV</sequence>
<proteinExistence type="predicted"/>
<organism evidence="3">
    <name type="scientific">marine sediment metagenome</name>
    <dbReference type="NCBI Taxonomy" id="412755"/>
    <lineage>
        <taxon>unclassified sequences</taxon>
        <taxon>metagenomes</taxon>
        <taxon>ecological metagenomes</taxon>
    </lineage>
</organism>
<comment type="caution">
    <text evidence="3">The sequence shown here is derived from an EMBL/GenBank/DDBJ whole genome shotgun (WGS) entry which is preliminary data.</text>
</comment>
<dbReference type="InterPro" id="IPR043736">
    <property type="entry name" value="DUF5681"/>
</dbReference>
<reference evidence="3" key="1">
    <citation type="journal article" date="2015" name="Nature">
        <title>Complex archaea that bridge the gap between prokaryotes and eukaryotes.</title>
        <authorList>
            <person name="Spang A."/>
            <person name="Saw J.H."/>
            <person name="Jorgensen S.L."/>
            <person name="Zaremba-Niedzwiedzka K."/>
            <person name="Martijn J."/>
            <person name="Lind A.E."/>
            <person name="van Eijk R."/>
            <person name="Schleper C."/>
            <person name="Guy L."/>
            <person name="Ettema T.J."/>
        </authorList>
    </citation>
    <scope>NUCLEOTIDE SEQUENCE</scope>
</reference>
<feature type="domain" description="DUF5681" evidence="2">
    <location>
        <begin position="32"/>
        <end position="104"/>
    </location>
</feature>
<accession>A0A0F9LJU8</accession>
<evidence type="ECO:0000256" key="1">
    <source>
        <dbReference type="SAM" id="MobiDB-lite"/>
    </source>
</evidence>
<evidence type="ECO:0000259" key="2">
    <source>
        <dbReference type="Pfam" id="PF18932"/>
    </source>
</evidence>
<feature type="region of interest" description="Disordered" evidence="1">
    <location>
        <begin position="1"/>
        <end position="50"/>
    </location>
</feature>
<gene>
    <name evidence="3" type="ORF">LCGC14_1206110</name>
</gene>